<evidence type="ECO:0000313" key="1">
    <source>
        <dbReference type="EMBL" id="ART83180.1"/>
    </source>
</evidence>
<sequence>MRPLAGMKKDEIFLEVNSDERIGPFRTAFTNKSVTIYETSISVTEGDKVIRPLPNGREEFYTILETHYSSGLSAIPAHYTLKISKDSAITPPPNVGNTTNHISISNSQGFQVGNYNTQNLELVLNQLVEHINNTDASREEKEEAKGRLDSFLSHPLVSTVVGASLPVALGLFS</sequence>
<dbReference type="Proteomes" id="UP000243937">
    <property type="component" value="Chromosome"/>
</dbReference>
<accession>A0A1Y0D6M7</accession>
<protein>
    <recommendedName>
        <fullName evidence="3">RHIM domain-containing protein</fullName>
    </recommendedName>
</protein>
<dbReference type="OrthoDB" id="6169641at2"/>
<organism evidence="1 2">
    <name type="scientific">Oceanisphaera profunda</name>
    <dbReference type="NCBI Taxonomy" id="1416627"/>
    <lineage>
        <taxon>Bacteria</taxon>
        <taxon>Pseudomonadati</taxon>
        <taxon>Pseudomonadota</taxon>
        <taxon>Gammaproteobacteria</taxon>
        <taxon>Aeromonadales</taxon>
        <taxon>Aeromonadaceae</taxon>
        <taxon>Oceanisphaera</taxon>
    </lineage>
</organism>
<dbReference type="AlphaFoldDB" id="A0A1Y0D6M7"/>
<dbReference type="EMBL" id="CP021377">
    <property type="protein sequence ID" value="ART83180.1"/>
    <property type="molecule type" value="Genomic_DNA"/>
</dbReference>
<keyword evidence="2" id="KW-1185">Reference proteome</keyword>
<proteinExistence type="predicted"/>
<dbReference type="RefSeq" id="WP_087037437.1">
    <property type="nucleotide sequence ID" value="NZ_CP021377.1"/>
</dbReference>
<evidence type="ECO:0000313" key="2">
    <source>
        <dbReference type="Proteomes" id="UP000243937"/>
    </source>
</evidence>
<dbReference type="KEGG" id="opf:CBP31_11625"/>
<gene>
    <name evidence="1" type="ORF">CBP31_11625</name>
</gene>
<name>A0A1Y0D6M7_9GAMM</name>
<evidence type="ECO:0008006" key="3">
    <source>
        <dbReference type="Google" id="ProtNLM"/>
    </source>
</evidence>
<reference evidence="1 2" key="1">
    <citation type="journal article" date="2014" name="Int. J. Syst. Evol. Microbiol.">
        <title>Oceanisphaera profunda sp. nov., a marine bacterium isolated from deep-sea sediment, and emended description of the genus Oceanisphaera.</title>
        <authorList>
            <person name="Xu Z."/>
            <person name="Zhang X.Y."/>
            <person name="Su H.N."/>
            <person name="Yu Z.C."/>
            <person name="Liu C."/>
            <person name="Li H."/>
            <person name="Chen X.L."/>
            <person name="Song X.Y."/>
            <person name="Xie B.B."/>
            <person name="Qin Q.L."/>
            <person name="Zhou B.C."/>
            <person name="Shi M."/>
            <person name="Huang Y."/>
            <person name="Zhang Y.Z."/>
        </authorList>
    </citation>
    <scope>NUCLEOTIDE SEQUENCE [LARGE SCALE GENOMIC DNA]</scope>
    <source>
        <strain evidence="1 2">SM1222</strain>
    </source>
</reference>